<evidence type="ECO:0000256" key="2">
    <source>
        <dbReference type="ARBA" id="ARBA00022679"/>
    </source>
</evidence>
<feature type="transmembrane region" description="Helical" evidence="3">
    <location>
        <begin position="39"/>
        <end position="58"/>
    </location>
</feature>
<sequence length="232" mass="24941">MSVAGRLASCFPALHLLLMAACALQLVWHSDTTLQAGGWTFALLFVTYGLPVATHRIIDRLAPIREGVVDLGAPRHLPWWTAMQLQWTYVALPALEVALRAVPGLYSAWLRCWGSRIGRGVTWTPRVEVLDRSLLDIGDRVALGHRVILSAHLATIRGGRCLAYIRRVRIGHDVFVGAGSMIGPGARIGDGAVIGYAALLPLNARVAAGASIEAMARVDARGTSRPTDTTVP</sequence>
<dbReference type="PROSITE" id="PS51257">
    <property type="entry name" value="PROKAR_LIPOPROTEIN"/>
    <property type="match status" value="1"/>
</dbReference>
<dbReference type="GO" id="GO:0016740">
    <property type="term" value="F:transferase activity"/>
    <property type="evidence" value="ECO:0007669"/>
    <property type="project" value="UniProtKB-KW"/>
</dbReference>
<dbReference type="Gene3D" id="2.160.10.10">
    <property type="entry name" value="Hexapeptide repeat proteins"/>
    <property type="match status" value="1"/>
</dbReference>
<keyword evidence="3" id="KW-1133">Transmembrane helix</keyword>
<keyword evidence="2 4" id="KW-0808">Transferase</keyword>
<keyword evidence="5" id="KW-1185">Reference proteome</keyword>
<dbReference type="RefSeq" id="WP_168029624.1">
    <property type="nucleotide sequence ID" value="NZ_JAAVNE010000012.1"/>
</dbReference>
<protein>
    <submittedName>
        <fullName evidence="4">Acyl transferase</fullName>
    </submittedName>
</protein>
<evidence type="ECO:0000313" key="4">
    <source>
        <dbReference type="EMBL" id="NKC31071.1"/>
    </source>
</evidence>
<reference evidence="4 5" key="1">
    <citation type="submission" date="2020-03" db="EMBL/GenBank/DDBJ databases">
        <title>Roseomonas selenitidurans sp. nov. isolated from urban soil.</title>
        <authorList>
            <person name="Liu H."/>
        </authorList>
    </citation>
    <scope>NUCLEOTIDE SEQUENCE [LARGE SCALE GENOMIC DNA]</scope>
    <source>
        <strain evidence="4 5">BU-1</strain>
    </source>
</reference>
<proteinExistence type="inferred from homology"/>
<dbReference type="Proteomes" id="UP000787635">
    <property type="component" value="Unassembled WGS sequence"/>
</dbReference>
<dbReference type="InterPro" id="IPR051159">
    <property type="entry name" value="Hexapeptide_acetyltransf"/>
</dbReference>
<dbReference type="EMBL" id="JAAVNE010000012">
    <property type="protein sequence ID" value="NKC31071.1"/>
    <property type="molecule type" value="Genomic_DNA"/>
</dbReference>
<evidence type="ECO:0000256" key="1">
    <source>
        <dbReference type="ARBA" id="ARBA00007274"/>
    </source>
</evidence>
<comment type="similarity">
    <text evidence="1">Belongs to the transferase hexapeptide repeat family.</text>
</comment>
<evidence type="ECO:0000313" key="5">
    <source>
        <dbReference type="Proteomes" id="UP000787635"/>
    </source>
</evidence>
<dbReference type="PANTHER" id="PTHR23416">
    <property type="entry name" value="SIALIC ACID SYNTHASE-RELATED"/>
    <property type="match status" value="1"/>
</dbReference>
<evidence type="ECO:0000256" key="3">
    <source>
        <dbReference type="SAM" id="Phobius"/>
    </source>
</evidence>
<dbReference type="Pfam" id="PF00132">
    <property type="entry name" value="Hexapep"/>
    <property type="match status" value="1"/>
</dbReference>
<accession>A0ABX1E237</accession>
<gene>
    <name evidence="4" type="ORF">HEQ75_09365</name>
</gene>
<dbReference type="PANTHER" id="PTHR23416:SF23">
    <property type="entry name" value="ACETYLTRANSFERASE C18B11.09C-RELATED"/>
    <property type="match status" value="1"/>
</dbReference>
<name>A0ABX1E237_9PROT</name>
<dbReference type="InterPro" id="IPR011004">
    <property type="entry name" value="Trimer_LpxA-like_sf"/>
</dbReference>
<organism evidence="4 5">
    <name type="scientific">Falsiroseomonas selenitidurans</name>
    <dbReference type="NCBI Taxonomy" id="2716335"/>
    <lineage>
        <taxon>Bacteria</taxon>
        <taxon>Pseudomonadati</taxon>
        <taxon>Pseudomonadota</taxon>
        <taxon>Alphaproteobacteria</taxon>
        <taxon>Acetobacterales</taxon>
        <taxon>Roseomonadaceae</taxon>
        <taxon>Falsiroseomonas</taxon>
    </lineage>
</organism>
<comment type="caution">
    <text evidence="4">The sequence shown here is derived from an EMBL/GenBank/DDBJ whole genome shotgun (WGS) entry which is preliminary data.</text>
</comment>
<keyword evidence="3" id="KW-0812">Transmembrane</keyword>
<dbReference type="SUPFAM" id="SSF51161">
    <property type="entry name" value="Trimeric LpxA-like enzymes"/>
    <property type="match status" value="1"/>
</dbReference>
<dbReference type="InterPro" id="IPR001451">
    <property type="entry name" value="Hexapep"/>
</dbReference>
<keyword evidence="3" id="KW-0472">Membrane</keyword>